<geneLocation type="nucleomorph" evidence="5"/>
<dbReference type="InterPro" id="IPR012678">
    <property type="entry name" value="Ribosomal_uL23/eL15/eS24_sf"/>
</dbReference>
<dbReference type="PANTHER" id="PTHR11847">
    <property type="entry name" value="RIBOSOMAL PROTEIN L15"/>
    <property type="match status" value="1"/>
</dbReference>
<gene>
    <name evidence="5" type="primary">rpl15</name>
    <name evidence="5" type="ORF">CPARA_3gp395</name>
</gene>
<dbReference type="PANTHER" id="PTHR11847:SF4">
    <property type="entry name" value="LARGE RIBOSOMAL SUBUNIT PROTEIN EL15"/>
    <property type="match status" value="1"/>
</dbReference>
<dbReference type="InterPro" id="IPR000439">
    <property type="entry name" value="Ribosomal_eL15"/>
</dbReference>
<keyword evidence="5" id="KW-0542">Nucleomorph</keyword>
<dbReference type="AlphaFoldDB" id="F2HIC9"/>
<reference evidence="5 6" key="1">
    <citation type="journal article" date="2011" name="Genome Biol. Evol.">
        <title>Complete nucleomorph genome sequence of the nonphotosynthetic alga Cryptomonas paramecium reveals a core nucleomorph gene set.</title>
        <authorList>
            <person name="Tanifuji G."/>
            <person name="Onodera N.T."/>
            <person name="Wheeler T.J."/>
            <person name="Dlutek M."/>
            <person name="Donaher N."/>
            <person name="Archibald J.M."/>
        </authorList>
    </citation>
    <scope>NUCLEOTIDE SEQUENCE [LARGE SCALE GENOMIC DNA]</scope>
    <source>
        <strain evidence="5 6">CCAP977/2A</strain>
    </source>
</reference>
<sequence length="204" mass="24591">MKGNYFVNELWRKKQSDVMSFLFKIRCWEYRHYPSIYRIKTPSRPEKAKKLGYKSKKGFVIYRVRVRRGNRKTCIKSGIVHRKPKNQGITQIKFKRNKQSLAEERTGKVCPNLRILNSYWLNQDSIYKYFEIICIDPVQNSVRNTKKVKWICKEICKHRELRGLTSCGKKYRGLRKKGHRASKIRPSVKSSWRRNNTLSLRRYR</sequence>
<protein>
    <recommendedName>
        <fullName evidence="4">Ribosomal protein L15</fullName>
    </recommendedName>
</protein>
<dbReference type="EMBL" id="CP002174">
    <property type="protein sequence ID" value="AEA39053.1"/>
    <property type="molecule type" value="Genomic_DNA"/>
</dbReference>
<dbReference type="RefSeq" id="XP_003239951.1">
    <property type="nucleotide sequence ID" value="XM_003239903.1"/>
</dbReference>
<dbReference type="GO" id="GO:0002181">
    <property type="term" value="P:cytoplasmic translation"/>
    <property type="evidence" value="ECO:0007669"/>
    <property type="project" value="TreeGrafter"/>
</dbReference>
<dbReference type="Pfam" id="PF00827">
    <property type="entry name" value="Ribosomal_L15e"/>
    <property type="match status" value="1"/>
</dbReference>
<keyword evidence="2 4" id="KW-0689">Ribosomal protein</keyword>
<dbReference type="SUPFAM" id="SSF54189">
    <property type="entry name" value="Ribosomal proteins S24e, L23 and L15e"/>
    <property type="match status" value="1"/>
</dbReference>
<evidence type="ECO:0000256" key="2">
    <source>
        <dbReference type="ARBA" id="ARBA00022980"/>
    </source>
</evidence>
<comment type="similarity">
    <text evidence="1 4">Belongs to the eukaryotic ribosomal protein eL15 family.</text>
</comment>
<dbReference type="InterPro" id="IPR024794">
    <property type="entry name" value="Rbsml_eL15_core_dom_sf"/>
</dbReference>
<evidence type="ECO:0000256" key="4">
    <source>
        <dbReference type="RuleBase" id="RU000663"/>
    </source>
</evidence>
<evidence type="ECO:0000256" key="3">
    <source>
        <dbReference type="ARBA" id="ARBA00023274"/>
    </source>
</evidence>
<keyword evidence="3 4" id="KW-0687">Ribonucleoprotein</keyword>
<proteinExistence type="inferred from homology"/>
<dbReference type="Gene3D" id="3.40.1120.10">
    <property type="entry name" value="Ribosomal protein l15e"/>
    <property type="match status" value="1"/>
</dbReference>
<evidence type="ECO:0000313" key="5">
    <source>
        <dbReference type="EMBL" id="AEA39053.1"/>
    </source>
</evidence>
<dbReference type="FunFam" id="3.40.1120.10:FF:000001">
    <property type="entry name" value="Ribosomal protein L15"/>
    <property type="match status" value="1"/>
</dbReference>
<name>F2HIC9_9CRYP</name>
<dbReference type="Proteomes" id="UP000243423">
    <property type="component" value="Nucleomorph 3"/>
</dbReference>
<dbReference type="GO" id="GO:0022625">
    <property type="term" value="C:cytosolic large ribosomal subunit"/>
    <property type="evidence" value="ECO:0007669"/>
    <property type="project" value="TreeGrafter"/>
</dbReference>
<evidence type="ECO:0000313" key="6">
    <source>
        <dbReference type="Proteomes" id="UP000243423"/>
    </source>
</evidence>
<dbReference type="GO" id="GO:0003723">
    <property type="term" value="F:RNA binding"/>
    <property type="evidence" value="ECO:0007669"/>
    <property type="project" value="TreeGrafter"/>
</dbReference>
<evidence type="ECO:0000256" key="1">
    <source>
        <dbReference type="ARBA" id="ARBA00006857"/>
    </source>
</evidence>
<dbReference type="GeneID" id="10447307"/>
<dbReference type="SMART" id="SM01384">
    <property type="entry name" value="Ribosomal_L15e"/>
    <property type="match status" value="1"/>
</dbReference>
<organism evidence="5 6">
    <name type="scientific">Cryptomonas paramaecium</name>
    <dbReference type="NCBI Taxonomy" id="2898"/>
    <lineage>
        <taxon>Eukaryota</taxon>
        <taxon>Cryptophyceae</taxon>
        <taxon>Cryptomonadales</taxon>
        <taxon>Cryptomonadaceae</taxon>
        <taxon>Cryptomonas</taxon>
    </lineage>
</organism>
<dbReference type="GO" id="GO:0003735">
    <property type="term" value="F:structural constituent of ribosome"/>
    <property type="evidence" value="ECO:0007669"/>
    <property type="project" value="InterPro"/>
</dbReference>
<accession>F2HIC9</accession>
<dbReference type="NCBIfam" id="NF003269">
    <property type="entry name" value="PRK04243.1"/>
    <property type="match status" value="1"/>
</dbReference>